<dbReference type="Proteomes" id="UP001221898">
    <property type="component" value="Unassembled WGS sequence"/>
</dbReference>
<accession>A0AAD7TD85</accession>
<dbReference type="EMBL" id="JAINUG010000002">
    <property type="protein sequence ID" value="KAJ8418041.1"/>
    <property type="molecule type" value="Genomic_DNA"/>
</dbReference>
<protein>
    <submittedName>
        <fullName evidence="1">Uncharacterized protein</fullName>
    </submittedName>
</protein>
<name>A0AAD7TD85_9TELE</name>
<keyword evidence="2" id="KW-1185">Reference proteome</keyword>
<comment type="caution">
    <text evidence="1">The sequence shown here is derived from an EMBL/GenBank/DDBJ whole genome shotgun (WGS) entry which is preliminary data.</text>
</comment>
<reference evidence="1" key="1">
    <citation type="journal article" date="2023" name="Science">
        <title>Genome structures resolve the early diversification of teleost fishes.</title>
        <authorList>
            <person name="Parey E."/>
            <person name="Louis A."/>
            <person name="Montfort J."/>
            <person name="Bouchez O."/>
            <person name="Roques C."/>
            <person name="Iampietro C."/>
            <person name="Lluch J."/>
            <person name="Castinel A."/>
            <person name="Donnadieu C."/>
            <person name="Desvignes T."/>
            <person name="Floi Bucao C."/>
            <person name="Jouanno E."/>
            <person name="Wen M."/>
            <person name="Mejri S."/>
            <person name="Dirks R."/>
            <person name="Jansen H."/>
            <person name="Henkel C."/>
            <person name="Chen W.J."/>
            <person name="Zahm M."/>
            <person name="Cabau C."/>
            <person name="Klopp C."/>
            <person name="Thompson A.W."/>
            <person name="Robinson-Rechavi M."/>
            <person name="Braasch I."/>
            <person name="Lecointre G."/>
            <person name="Bobe J."/>
            <person name="Postlethwait J.H."/>
            <person name="Berthelot C."/>
            <person name="Roest Crollius H."/>
            <person name="Guiguen Y."/>
        </authorList>
    </citation>
    <scope>NUCLEOTIDE SEQUENCE</scope>
    <source>
        <strain evidence="1">NC1722</strain>
    </source>
</reference>
<evidence type="ECO:0000313" key="2">
    <source>
        <dbReference type="Proteomes" id="UP001221898"/>
    </source>
</evidence>
<sequence>MTCRGTANILRALWESLLFAPEVFRFPSLFSEQYPHVRHLLTLPSHHPSEPRSAQASRRKGLVKVAHSKGLAQELSGKKSTRRSLELVTVISGI</sequence>
<proteinExistence type="predicted"/>
<gene>
    <name evidence="1" type="ORF">AAFF_G00137500</name>
</gene>
<evidence type="ECO:0000313" key="1">
    <source>
        <dbReference type="EMBL" id="KAJ8418041.1"/>
    </source>
</evidence>
<dbReference type="AlphaFoldDB" id="A0AAD7TD85"/>
<organism evidence="1 2">
    <name type="scientific">Aldrovandia affinis</name>
    <dbReference type="NCBI Taxonomy" id="143900"/>
    <lineage>
        <taxon>Eukaryota</taxon>
        <taxon>Metazoa</taxon>
        <taxon>Chordata</taxon>
        <taxon>Craniata</taxon>
        <taxon>Vertebrata</taxon>
        <taxon>Euteleostomi</taxon>
        <taxon>Actinopterygii</taxon>
        <taxon>Neopterygii</taxon>
        <taxon>Teleostei</taxon>
        <taxon>Notacanthiformes</taxon>
        <taxon>Halosauridae</taxon>
        <taxon>Aldrovandia</taxon>
    </lineage>
</organism>